<reference evidence="1" key="1">
    <citation type="submission" date="2020-07" db="EMBL/GenBank/DDBJ databases">
        <title>Multicomponent nature underlies the extraordinary mechanical properties of spider dragline silk.</title>
        <authorList>
            <person name="Kono N."/>
            <person name="Nakamura H."/>
            <person name="Mori M."/>
            <person name="Yoshida Y."/>
            <person name="Ohtoshi R."/>
            <person name="Malay A.D."/>
            <person name="Moran D.A.P."/>
            <person name="Tomita M."/>
            <person name="Numata K."/>
            <person name="Arakawa K."/>
        </authorList>
    </citation>
    <scope>NUCLEOTIDE SEQUENCE</scope>
</reference>
<protein>
    <submittedName>
        <fullName evidence="1">Uncharacterized protein</fullName>
    </submittedName>
</protein>
<sequence length="71" mass="8042">MLLISHLIDPDSILVFEMDTSSNCPNDPSWQATFVGISIHLKHELHSLANVSMTYQEHAPKKLTTEAKFMM</sequence>
<dbReference type="Proteomes" id="UP000887116">
    <property type="component" value="Unassembled WGS sequence"/>
</dbReference>
<proteinExistence type="predicted"/>
<dbReference type="AlphaFoldDB" id="A0A8X6JVJ9"/>
<evidence type="ECO:0000313" key="1">
    <source>
        <dbReference type="EMBL" id="GFR19896.1"/>
    </source>
</evidence>
<organism evidence="1 2">
    <name type="scientific">Trichonephila clavata</name>
    <name type="common">Joro spider</name>
    <name type="synonym">Nephila clavata</name>
    <dbReference type="NCBI Taxonomy" id="2740835"/>
    <lineage>
        <taxon>Eukaryota</taxon>
        <taxon>Metazoa</taxon>
        <taxon>Ecdysozoa</taxon>
        <taxon>Arthropoda</taxon>
        <taxon>Chelicerata</taxon>
        <taxon>Arachnida</taxon>
        <taxon>Araneae</taxon>
        <taxon>Araneomorphae</taxon>
        <taxon>Entelegynae</taxon>
        <taxon>Araneoidea</taxon>
        <taxon>Nephilidae</taxon>
        <taxon>Trichonephila</taxon>
    </lineage>
</organism>
<evidence type="ECO:0000313" key="2">
    <source>
        <dbReference type="Proteomes" id="UP000887116"/>
    </source>
</evidence>
<gene>
    <name evidence="1" type="ORF">TNCT_616961</name>
</gene>
<comment type="caution">
    <text evidence="1">The sequence shown here is derived from an EMBL/GenBank/DDBJ whole genome shotgun (WGS) entry which is preliminary data.</text>
</comment>
<name>A0A8X6JVJ9_TRICU</name>
<dbReference type="EMBL" id="BMAO01027835">
    <property type="protein sequence ID" value="GFR19896.1"/>
    <property type="molecule type" value="Genomic_DNA"/>
</dbReference>
<keyword evidence="2" id="KW-1185">Reference proteome</keyword>
<accession>A0A8X6JVJ9</accession>